<sequence>MIIACPACGTRYAVPDAAIGGEGRTVRCAKCKHSWFQDASEPAGTAPAAPAPALHSHREDTPSPQARSAPPASVRPPAPQPASPAATREQAAARMAPRVPSADQSAAGPSISHWRTPEAAPDATLAQDSAALNDSAAIAARALRRGRGPEGDALPQADAPVQSPVRPAPVPSSLPSDHPATPSFDDDVSYTDADDDGGSQFDYRAPFTRRRNPLRMWTLAAVLFALLATGTAVAVNYYGLPEWLPLQRPTFGVGQPGLTLDFPKSEQRKEPLENGEVIFRVRGTITNTASESLDVPNLLVVFSDRRDRNIGDWVIQPAKRRLAPGETVTVTEAIANIPANAAGAALGWAPR</sequence>
<gene>
    <name evidence="4" type="ORF">A9D12_06225</name>
</gene>
<dbReference type="Proteomes" id="UP000078263">
    <property type="component" value="Chromosome"/>
</dbReference>
<feature type="compositionally biased region" description="Low complexity" evidence="1">
    <location>
        <begin position="40"/>
        <end position="53"/>
    </location>
</feature>
<dbReference type="NCBIfam" id="TIGR02098">
    <property type="entry name" value="MJ0042_CXXC"/>
    <property type="match status" value="1"/>
</dbReference>
<reference evidence="4 5" key="1">
    <citation type="submission" date="2016-05" db="EMBL/GenBank/DDBJ databases">
        <title>Compelete Genome Sequence of Bacteriochlorophyll-Synthesizing Bacterium Porphyrobacter neustonensis DSM 9434.</title>
        <authorList>
            <person name="Shi X.-L."/>
            <person name="Wu Y.-H."/>
            <person name="Cheng H."/>
            <person name="Xu L."/>
            <person name="Zhang X.-Q."/>
            <person name="Wang C.-S."/>
            <person name="Xu X.-W."/>
        </authorList>
    </citation>
    <scope>NUCLEOTIDE SEQUENCE [LARGE SCALE GENOMIC DNA]</scope>
    <source>
        <strain evidence="4 5">DSM 9434</strain>
    </source>
</reference>
<feature type="compositionally biased region" description="Low complexity" evidence="1">
    <location>
        <begin position="62"/>
        <end position="72"/>
    </location>
</feature>
<feature type="compositionally biased region" description="Acidic residues" evidence="1">
    <location>
        <begin position="184"/>
        <end position="197"/>
    </location>
</feature>
<evidence type="ECO:0000256" key="1">
    <source>
        <dbReference type="SAM" id="MobiDB-lite"/>
    </source>
</evidence>
<protein>
    <recommendedName>
        <fullName evidence="3">Zinc finger/thioredoxin putative domain-containing protein</fullName>
    </recommendedName>
</protein>
<dbReference type="Pfam" id="PF13717">
    <property type="entry name" value="Zn_ribbon_4"/>
    <property type="match status" value="1"/>
</dbReference>
<keyword evidence="2" id="KW-1133">Transmembrane helix</keyword>
<feature type="region of interest" description="Disordered" evidence="1">
    <location>
        <begin position="40"/>
        <end position="116"/>
    </location>
</feature>
<organism evidence="4 5">
    <name type="scientific">Erythrobacter neustonensis</name>
    <dbReference type="NCBI Taxonomy" id="1112"/>
    <lineage>
        <taxon>Bacteria</taxon>
        <taxon>Pseudomonadati</taxon>
        <taxon>Pseudomonadota</taxon>
        <taxon>Alphaproteobacteria</taxon>
        <taxon>Sphingomonadales</taxon>
        <taxon>Erythrobacteraceae</taxon>
        <taxon>Erythrobacter/Porphyrobacter group</taxon>
        <taxon>Erythrobacter</taxon>
    </lineage>
</organism>
<evidence type="ECO:0000313" key="4">
    <source>
        <dbReference type="EMBL" id="ANK12611.1"/>
    </source>
</evidence>
<feature type="compositionally biased region" description="Pro residues" evidence="1">
    <location>
        <begin position="73"/>
        <end position="82"/>
    </location>
</feature>
<name>A0A192D3M7_9SPHN</name>
<dbReference type="STRING" id="1112.A9D12_06225"/>
<keyword evidence="2" id="KW-0812">Transmembrane</keyword>
<dbReference type="InterPro" id="IPR011723">
    <property type="entry name" value="Znf/thioredoxin_put"/>
</dbReference>
<evidence type="ECO:0000313" key="5">
    <source>
        <dbReference type="Proteomes" id="UP000078263"/>
    </source>
</evidence>
<feature type="region of interest" description="Disordered" evidence="1">
    <location>
        <begin position="147"/>
        <end position="204"/>
    </location>
</feature>
<keyword evidence="2" id="KW-0472">Membrane</keyword>
<keyword evidence="5" id="KW-1185">Reference proteome</keyword>
<proteinExistence type="predicted"/>
<feature type="domain" description="Zinc finger/thioredoxin putative" evidence="3">
    <location>
        <begin position="1"/>
        <end position="36"/>
    </location>
</feature>
<feature type="transmembrane region" description="Helical" evidence="2">
    <location>
        <begin position="217"/>
        <end position="240"/>
    </location>
</feature>
<evidence type="ECO:0000259" key="3">
    <source>
        <dbReference type="Pfam" id="PF13717"/>
    </source>
</evidence>
<dbReference type="KEGG" id="pns:A9D12_06225"/>
<feature type="compositionally biased region" description="Low complexity" evidence="1">
    <location>
        <begin position="83"/>
        <end position="97"/>
    </location>
</feature>
<dbReference type="AlphaFoldDB" id="A0A192D3M7"/>
<accession>A0A192D3M7</accession>
<evidence type="ECO:0000256" key="2">
    <source>
        <dbReference type="SAM" id="Phobius"/>
    </source>
</evidence>
<dbReference type="EMBL" id="CP016033">
    <property type="protein sequence ID" value="ANK12611.1"/>
    <property type="molecule type" value="Genomic_DNA"/>
</dbReference>